<feature type="domain" description="ERAP1-like C-terminal" evidence="15">
    <location>
        <begin position="537"/>
        <end position="804"/>
    </location>
</feature>
<dbReference type="InterPro" id="IPR027268">
    <property type="entry name" value="Peptidase_M4/M1_CTD_sf"/>
</dbReference>
<evidence type="ECO:0000256" key="11">
    <source>
        <dbReference type="ARBA" id="ARBA00023049"/>
    </source>
</evidence>
<dbReference type="GO" id="GO:0016020">
    <property type="term" value="C:membrane"/>
    <property type="evidence" value="ECO:0007669"/>
    <property type="project" value="TreeGrafter"/>
</dbReference>
<accession>A0A967EEF1</accession>
<dbReference type="GO" id="GO:0005615">
    <property type="term" value="C:extracellular space"/>
    <property type="evidence" value="ECO:0007669"/>
    <property type="project" value="TreeGrafter"/>
</dbReference>
<evidence type="ECO:0000256" key="12">
    <source>
        <dbReference type="ARBA" id="ARBA00029811"/>
    </source>
</evidence>
<evidence type="ECO:0000256" key="9">
    <source>
        <dbReference type="ARBA" id="ARBA00022801"/>
    </source>
</evidence>
<proteinExistence type="inferred from homology"/>
<keyword evidence="7" id="KW-0645">Protease</keyword>
<evidence type="ECO:0000256" key="5">
    <source>
        <dbReference type="ARBA" id="ARBA00015611"/>
    </source>
</evidence>
<dbReference type="GO" id="GO:0070006">
    <property type="term" value="F:metalloaminopeptidase activity"/>
    <property type="evidence" value="ECO:0007669"/>
    <property type="project" value="TreeGrafter"/>
</dbReference>
<evidence type="ECO:0000256" key="2">
    <source>
        <dbReference type="ARBA" id="ARBA00001947"/>
    </source>
</evidence>
<dbReference type="AlphaFoldDB" id="A0A967EEF1"/>
<comment type="cofactor">
    <cofactor evidence="2">
        <name>Zn(2+)</name>
        <dbReference type="ChEBI" id="CHEBI:29105"/>
    </cofactor>
</comment>
<dbReference type="EC" id="3.4.11.2" evidence="4"/>
<dbReference type="InterPro" id="IPR001930">
    <property type="entry name" value="Peptidase_M1"/>
</dbReference>
<reference evidence="17" key="1">
    <citation type="submission" date="2020-03" db="EMBL/GenBank/DDBJ databases">
        <title>Draft sequencing of Calidifontibacter sp. DB0510.</title>
        <authorList>
            <person name="Kim D.-U."/>
        </authorList>
    </citation>
    <scope>NUCLEOTIDE SEQUENCE</scope>
    <source>
        <strain evidence="17">DB0510</strain>
    </source>
</reference>
<dbReference type="InterPro" id="IPR050344">
    <property type="entry name" value="Peptidase_M1_aminopeptidases"/>
</dbReference>
<evidence type="ECO:0000256" key="7">
    <source>
        <dbReference type="ARBA" id="ARBA00022670"/>
    </source>
</evidence>
<dbReference type="Pfam" id="PF11838">
    <property type="entry name" value="ERAP1_C"/>
    <property type="match status" value="1"/>
</dbReference>
<keyword evidence="10" id="KW-0862">Zinc</keyword>
<feature type="domain" description="Aminopeptidase N-like N-terminal" evidence="16">
    <location>
        <begin position="115"/>
        <end position="193"/>
    </location>
</feature>
<evidence type="ECO:0000256" key="3">
    <source>
        <dbReference type="ARBA" id="ARBA00010136"/>
    </source>
</evidence>
<comment type="caution">
    <text evidence="17">The sequence shown here is derived from an EMBL/GenBank/DDBJ whole genome shotgun (WGS) entry which is preliminary data.</text>
</comment>
<protein>
    <recommendedName>
        <fullName evidence="5">Aminopeptidase N</fullName>
        <ecNumber evidence="4">3.4.11.2</ecNumber>
    </recommendedName>
    <alternativeName>
        <fullName evidence="12">Alanine aminopeptidase</fullName>
    </alternativeName>
    <alternativeName>
        <fullName evidence="13">Lysyl aminopeptidase</fullName>
    </alternativeName>
</protein>
<dbReference type="SUPFAM" id="SSF55486">
    <property type="entry name" value="Metalloproteases ('zincins'), catalytic domain"/>
    <property type="match status" value="1"/>
</dbReference>
<evidence type="ECO:0000256" key="6">
    <source>
        <dbReference type="ARBA" id="ARBA00022438"/>
    </source>
</evidence>
<evidence type="ECO:0000256" key="10">
    <source>
        <dbReference type="ARBA" id="ARBA00022833"/>
    </source>
</evidence>
<dbReference type="PANTHER" id="PTHR11533">
    <property type="entry name" value="PROTEASE M1 ZINC METALLOPROTEASE"/>
    <property type="match status" value="1"/>
</dbReference>
<keyword evidence="11" id="KW-0482">Metalloprotease</keyword>
<dbReference type="NCBIfam" id="TIGR02412">
    <property type="entry name" value="pepN_strep_liv"/>
    <property type="match status" value="1"/>
</dbReference>
<feature type="domain" description="Peptidase M1 membrane alanine aminopeptidase" evidence="14">
    <location>
        <begin position="236"/>
        <end position="448"/>
    </location>
</feature>
<keyword evidence="18" id="KW-1185">Reference proteome</keyword>
<dbReference type="GO" id="GO:0016285">
    <property type="term" value="F:alanyl aminopeptidase activity"/>
    <property type="evidence" value="ECO:0007669"/>
    <property type="project" value="UniProtKB-EC"/>
</dbReference>
<dbReference type="InterPro" id="IPR014782">
    <property type="entry name" value="Peptidase_M1_dom"/>
</dbReference>
<evidence type="ECO:0000256" key="8">
    <source>
        <dbReference type="ARBA" id="ARBA00022723"/>
    </source>
</evidence>
<dbReference type="InterPro" id="IPR045357">
    <property type="entry name" value="Aminopeptidase_N-like_N"/>
</dbReference>
<dbReference type="GO" id="GO:0006508">
    <property type="term" value="P:proteolysis"/>
    <property type="evidence" value="ECO:0007669"/>
    <property type="project" value="UniProtKB-KW"/>
</dbReference>
<sequence>MSTLNLTRAECAARGADIADVSYRIVLDLGNAEQLRVPTFVSRTTVRFTSASGQTWLDLAAEELLGLTINGVPADVSEYDGARIPLSDLRIGGAENVVSVSAKCRYSRSGDGLHRFFDPDTDEVYLYTHNEPTEARRIFACFEQPDLKASFDLVVTAPKDWVVRANAPETGRTEGEHSMTVSFAGTQRFSTYLMALAAGPYHLVEDEWRSGDQVVPLALLCRRSQVPYLAVEEIWETTRAGLDFYDEHFGTPYPWGKYDQIFLPEYNIGAMENPGLVTFNEAYLVRGEATLRQRTARASVILHEMAHMWFGDLVTMKWWDDLWLKESFADLMGYQVTQEVTPFDSSMLQFALSRKAFAYHYDRSPSTHPVVADIADLEAARQNFDGITYAKGASVLRALQELIGRDAFFAAARSYFSAHAFGTATFADLLAALQQVTDVDLASWAQDWLHTSSPSVLTPLPSVVEQGASERAPRRNPSLTLTQQCTDRITGRSILRPHRLDLGLYAVRDGALTATATVPVTFSDDAVEVPIESAVDLVVVNDGDLDYGLVRLDDRSRETFVAHGSSLPNPLTRAVVWSSLWNECVDAEQSFVTFVDAFCAQAPLEQHPMILESLGSFIAEGLGSYLPAAERDRQAARAAGAARAAYEQADEGSEQQRAWATACALIGEHTDALRDVLATIATGTAPALGGNLDLRWRAAQSLVARDAWTDEQIEELLRADDSMRGRTEALSARSGRPTPASREAVWARMFGEEQLSNDTQRALLAGFARSGARIADFGEAYLAMLREVWTRYPQSMAERYVRAMPAPDLAEGDVDSHPFLRQVGQLAEDPSLPEALRREIALQLDDAQRALRAQAKAARSGGEN</sequence>
<comment type="catalytic activity">
    <reaction evidence="1">
        <text>Release of an N-terminal amino acid, Xaa-|-Yaa- from a peptide, amide or arylamide. Xaa is preferably Ala, but may be most amino acids including Pro (slow action). When a terminal hydrophobic residue is followed by a prolyl residue, the two may be released as an intact Xaa-Pro dipeptide.</text>
        <dbReference type="EC" id="3.4.11.2"/>
    </reaction>
</comment>
<dbReference type="Gene3D" id="1.10.390.10">
    <property type="entry name" value="Neutral Protease Domain 2"/>
    <property type="match status" value="1"/>
</dbReference>
<organism evidence="17 18">
    <name type="scientific">Metallococcus carri</name>
    <dbReference type="NCBI Taxonomy" id="1656884"/>
    <lineage>
        <taxon>Bacteria</taxon>
        <taxon>Bacillati</taxon>
        <taxon>Actinomycetota</taxon>
        <taxon>Actinomycetes</taxon>
        <taxon>Micrococcales</taxon>
        <taxon>Dermacoccaceae</taxon>
        <taxon>Metallococcus</taxon>
    </lineage>
</organism>
<dbReference type="SUPFAM" id="SSF63737">
    <property type="entry name" value="Leukotriene A4 hydrolase N-terminal domain"/>
    <property type="match status" value="1"/>
</dbReference>
<gene>
    <name evidence="17" type="primary">pepN</name>
    <name evidence="17" type="ORF">G9U51_07405</name>
</gene>
<dbReference type="FunFam" id="1.10.390.10:FF:000006">
    <property type="entry name" value="Puromycin-sensitive aminopeptidase"/>
    <property type="match status" value="1"/>
</dbReference>
<dbReference type="GO" id="GO:0042277">
    <property type="term" value="F:peptide binding"/>
    <property type="evidence" value="ECO:0007669"/>
    <property type="project" value="TreeGrafter"/>
</dbReference>
<dbReference type="InterPro" id="IPR042097">
    <property type="entry name" value="Aminopeptidase_N-like_N_sf"/>
</dbReference>
<keyword evidence="8" id="KW-0479">Metal-binding</keyword>
<evidence type="ECO:0000259" key="15">
    <source>
        <dbReference type="Pfam" id="PF11838"/>
    </source>
</evidence>
<dbReference type="Pfam" id="PF17900">
    <property type="entry name" value="Peptidase_M1_N"/>
    <property type="match status" value="1"/>
</dbReference>
<comment type="similarity">
    <text evidence="3">Belongs to the peptidase M1 family.</text>
</comment>
<dbReference type="PRINTS" id="PR00756">
    <property type="entry name" value="ALADIPTASE"/>
</dbReference>
<evidence type="ECO:0000256" key="1">
    <source>
        <dbReference type="ARBA" id="ARBA00000098"/>
    </source>
</evidence>
<evidence type="ECO:0000256" key="13">
    <source>
        <dbReference type="ARBA" id="ARBA00031533"/>
    </source>
</evidence>
<dbReference type="GO" id="GO:0008270">
    <property type="term" value="F:zinc ion binding"/>
    <property type="evidence" value="ECO:0007669"/>
    <property type="project" value="InterPro"/>
</dbReference>
<dbReference type="CDD" id="cd09602">
    <property type="entry name" value="M1_APN"/>
    <property type="match status" value="1"/>
</dbReference>
<name>A0A967EEF1_9MICO</name>
<evidence type="ECO:0000259" key="14">
    <source>
        <dbReference type="Pfam" id="PF01433"/>
    </source>
</evidence>
<dbReference type="PANTHER" id="PTHR11533:SF174">
    <property type="entry name" value="PUROMYCIN-SENSITIVE AMINOPEPTIDASE-RELATED"/>
    <property type="match status" value="1"/>
</dbReference>
<dbReference type="InterPro" id="IPR024571">
    <property type="entry name" value="ERAP1-like_C_dom"/>
</dbReference>
<evidence type="ECO:0000313" key="17">
    <source>
        <dbReference type="EMBL" id="NHN55606.1"/>
    </source>
</evidence>
<evidence type="ECO:0000313" key="18">
    <source>
        <dbReference type="Proteomes" id="UP000744769"/>
    </source>
</evidence>
<dbReference type="InterPro" id="IPR012778">
    <property type="entry name" value="Pept_M1_aminopeptidase"/>
</dbReference>
<evidence type="ECO:0000259" key="16">
    <source>
        <dbReference type="Pfam" id="PF17900"/>
    </source>
</evidence>
<evidence type="ECO:0000256" key="4">
    <source>
        <dbReference type="ARBA" id="ARBA00012564"/>
    </source>
</evidence>
<dbReference type="Proteomes" id="UP000744769">
    <property type="component" value="Unassembled WGS sequence"/>
</dbReference>
<dbReference type="GO" id="GO:0043171">
    <property type="term" value="P:peptide catabolic process"/>
    <property type="evidence" value="ECO:0007669"/>
    <property type="project" value="TreeGrafter"/>
</dbReference>
<dbReference type="Pfam" id="PF01433">
    <property type="entry name" value="Peptidase_M1"/>
    <property type="match status" value="1"/>
</dbReference>
<dbReference type="GO" id="GO:0005737">
    <property type="term" value="C:cytoplasm"/>
    <property type="evidence" value="ECO:0007669"/>
    <property type="project" value="TreeGrafter"/>
</dbReference>
<dbReference type="Gene3D" id="2.60.40.1730">
    <property type="entry name" value="tricorn interacting facor f3 domain"/>
    <property type="match status" value="1"/>
</dbReference>
<keyword evidence="9 17" id="KW-0378">Hydrolase</keyword>
<dbReference type="EMBL" id="JAAOIV010000004">
    <property type="protein sequence ID" value="NHN55606.1"/>
    <property type="molecule type" value="Genomic_DNA"/>
</dbReference>
<keyword evidence="6 17" id="KW-0031">Aminopeptidase</keyword>
<dbReference type="RefSeq" id="WP_166195439.1">
    <property type="nucleotide sequence ID" value="NZ_JAAOIV010000004.1"/>
</dbReference>